<evidence type="ECO:0000256" key="4">
    <source>
        <dbReference type="ARBA" id="ARBA00022692"/>
    </source>
</evidence>
<organism evidence="14 15">
    <name type="scientific">Thermomonas beijingensis</name>
    <dbReference type="NCBI Taxonomy" id="2872701"/>
    <lineage>
        <taxon>Bacteria</taxon>
        <taxon>Pseudomonadati</taxon>
        <taxon>Pseudomonadota</taxon>
        <taxon>Gammaproteobacteria</taxon>
        <taxon>Lysobacterales</taxon>
        <taxon>Lysobacteraceae</taxon>
        <taxon>Thermomonas</taxon>
    </lineage>
</organism>
<keyword evidence="14" id="KW-0675">Receptor</keyword>
<evidence type="ECO:0000256" key="6">
    <source>
        <dbReference type="ARBA" id="ARBA00023136"/>
    </source>
</evidence>
<dbReference type="InterPro" id="IPR012910">
    <property type="entry name" value="Plug_dom"/>
</dbReference>
<feature type="domain" description="TonB-dependent receptor plug" evidence="13">
    <location>
        <begin position="60"/>
        <end position="178"/>
    </location>
</feature>
<keyword evidence="5 9" id="KW-0798">TonB box</keyword>
<evidence type="ECO:0000256" key="9">
    <source>
        <dbReference type="RuleBase" id="RU003357"/>
    </source>
</evidence>
<dbReference type="EMBL" id="JAIQDJ010000002">
    <property type="protein sequence ID" value="MBZ4185995.1"/>
    <property type="molecule type" value="Genomic_DNA"/>
</dbReference>
<comment type="subcellular location">
    <subcellularLocation>
        <location evidence="1 8">Cell outer membrane</location>
        <topology evidence="1 8">Multi-pass membrane protein</topology>
    </subcellularLocation>
</comment>
<evidence type="ECO:0000313" key="14">
    <source>
        <dbReference type="EMBL" id="MBZ4185995.1"/>
    </source>
</evidence>
<dbReference type="SUPFAM" id="SSF56935">
    <property type="entry name" value="Porins"/>
    <property type="match status" value="1"/>
</dbReference>
<dbReference type="PANTHER" id="PTHR47234:SF2">
    <property type="entry name" value="TONB-DEPENDENT RECEPTOR"/>
    <property type="match status" value="1"/>
</dbReference>
<feature type="region of interest" description="Disordered" evidence="10">
    <location>
        <begin position="97"/>
        <end position="117"/>
    </location>
</feature>
<keyword evidence="11" id="KW-0732">Signal</keyword>
<keyword evidence="2 8" id="KW-0813">Transport</keyword>
<keyword evidence="6 8" id="KW-0472">Membrane</keyword>
<comment type="caution">
    <text evidence="14">The sequence shown here is derived from an EMBL/GenBank/DDBJ whole genome shotgun (WGS) entry which is preliminary data.</text>
</comment>
<reference evidence="14" key="1">
    <citation type="submission" date="2021-09" db="EMBL/GenBank/DDBJ databases">
        <authorList>
            <person name="Wu T."/>
            <person name="Guo S.Z."/>
        </authorList>
    </citation>
    <scope>NUCLEOTIDE SEQUENCE</scope>
    <source>
        <strain evidence="14">RSS-23</strain>
    </source>
</reference>
<comment type="similarity">
    <text evidence="8 9">Belongs to the TonB-dependent receptor family.</text>
</comment>
<evidence type="ECO:0000256" key="5">
    <source>
        <dbReference type="ARBA" id="ARBA00023077"/>
    </source>
</evidence>
<dbReference type="Proteomes" id="UP001430290">
    <property type="component" value="Unassembled WGS sequence"/>
</dbReference>
<evidence type="ECO:0000256" key="8">
    <source>
        <dbReference type="PROSITE-ProRule" id="PRU01360"/>
    </source>
</evidence>
<dbReference type="InterPro" id="IPR036942">
    <property type="entry name" value="Beta-barrel_TonB_sf"/>
</dbReference>
<dbReference type="RefSeq" id="WP_223628077.1">
    <property type="nucleotide sequence ID" value="NZ_JAIQDJ010000002.1"/>
</dbReference>
<dbReference type="InterPro" id="IPR037066">
    <property type="entry name" value="Plug_dom_sf"/>
</dbReference>
<evidence type="ECO:0000256" key="1">
    <source>
        <dbReference type="ARBA" id="ARBA00004571"/>
    </source>
</evidence>
<dbReference type="Gene3D" id="2.170.130.10">
    <property type="entry name" value="TonB-dependent receptor, plug domain"/>
    <property type="match status" value="1"/>
</dbReference>
<keyword evidence="4 8" id="KW-0812">Transmembrane</keyword>
<sequence length="959" mass="104323">MSSRTTLHMRRLSLALLAALTMPVMAQQADSKDSSTDSKVKTLDRMTVTGSRIQRTDVEAALPITIIQRAEIDAQGITSAEQLLQQLNVASNGPDSLAANSGVAPPGTRGNNGVSGANLRGQGADATLVLLNGRRVAAHGLAGQVVDLNSIPFAAIERVEVLRDGASAVYGTDAIGGVINFITRKNYQGYSISAGADVTQQGGGNIYNASLLGGWGDLDTDHWNVWAAVNVKKNKILRGNQRDFANSFQPERGLGPDTRGTPFANVVTGTGSMIGGGLKDPATGLTKTTINTLDLPGGAGCINGGDMMGPYDDKAWASPGASFGCAWDYGRARTIQQPVDTLQGIGRATFKINDNHEFFAEFMGSKVTSTRFFEAQQISSSINASATQLDAYELNANTKATYDAIYNQIHAYFGDQTNLAYGKPITYRWRCYACGPRQLETETKAYRLLFGLTGTLANWDYDVGLSRAQSSAQSVLAGGYYYTPQLKAALKSGLLNPFLMPGQDQSQAAYAALAAADASGLLLYKGVSTTTTLDASASGSLGFKLWGEEDVKAAVGVDIRREEYEFNGPSQWAQGNAFIFGAPGDASNYMSPKKRNVKAVFAEFNLPVTNSLELNIAVRHDQYDGFGGTTNPKYSFKWHPIDWLVFRGAYSTGFKVPDFAKLFRGITETQYTGLDLADPAKCPNGRYNPDVANCNVQIRPDIVTGGNPNLKPEEAKQRSLGFVIAPTANFNVSVDWWQIERFNTIRSGFNLSTMTANYPMYASNFIRDSSGNIIQIDQRYINTGGTLTSGIELDANLRGELAGGNWNIHLNGNYLDTFKTKSFDSLPYTGNLVGEYERYFNLPIKWKHTLGFAWQKGNWAHSLTQVYRGGYRDWVPPGIANGYTPAEYNPKVDSYTLYNYSVSWTGIDKLKLTFGIRNLLNTDPPFTLRYLDDGDGAGWEARVADPRGRAFNLMAEYAF</sequence>
<dbReference type="Gene3D" id="2.40.170.20">
    <property type="entry name" value="TonB-dependent receptor, beta-barrel domain"/>
    <property type="match status" value="1"/>
</dbReference>
<proteinExistence type="inferred from homology"/>
<feature type="chain" id="PRO_5046859328" evidence="11">
    <location>
        <begin position="27"/>
        <end position="959"/>
    </location>
</feature>
<protein>
    <submittedName>
        <fullName evidence="14">TonB-dependent receptor</fullName>
    </submittedName>
</protein>
<evidence type="ECO:0000256" key="11">
    <source>
        <dbReference type="SAM" id="SignalP"/>
    </source>
</evidence>
<evidence type="ECO:0000256" key="3">
    <source>
        <dbReference type="ARBA" id="ARBA00022452"/>
    </source>
</evidence>
<keyword evidence="15" id="KW-1185">Reference proteome</keyword>
<evidence type="ECO:0000256" key="2">
    <source>
        <dbReference type="ARBA" id="ARBA00022448"/>
    </source>
</evidence>
<dbReference type="InterPro" id="IPR000531">
    <property type="entry name" value="Beta-barrel_TonB"/>
</dbReference>
<keyword evidence="3 8" id="KW-1134">Transmembrane beta strand</keyword>
<evidence type="ECO:0000259" key="12">
    <source>
        <dbReference type="Pfam" id="PF00593"/>
    </source>
</evidence>
<dbReference type="PANTHER" id="PTHR47234">
    <property type="match status" value="1"/>
</dbReference>
<evidence type="ECO:0000313" key="15">
    <source>
        <dbReference type="Proteomes" id="UP001430290"/>
    </source>
</evidence>
<keyword evidence="7 8" id="KW-0998">Cell outer membrane</keyword>
<evidence type="ECO:0000256" key="10">
    <source>
        <dbReference type="SAM" id="MobiDB-lite"/>
    </source>
</evidence>
<gene>
    <name evidence="14" type="ORF">K7B09_06580</name>
</gene>
<name>A0ABS7TDT6_9GAMM</name>
<evidence type="ECO:0000256" key="7">
    <source>
        <dbReference type="ARBA" id="ARBA00023237"/>
    </source>
</evidence>
<dbReference type="InterPro" id="IPR039426">
    <property type="entry name" value="TonB-dep_rcpt-like"/>
</dbReference>
<dbReference type="PROSITE" id="PS52016">
    <property type="entry name" value="TONB_DEPENDENT_REC_3"/>
    <property type="match status" value="1"/>
</dbReference>
<feature type="domain" description="TonB-dependent receptor-like beta-barrel" evidence="12">
    <location>
        <begin position="400"/>
        <end position="919"/>
    </location>
</feature>
<accession>A0ABS7TDT6</accession>
<evidence type="ECO:0000259" key="13">
    <source>
        <dbReference type="Pfam" id="PF07715"/>
    </source>
</evidence>
<dbReference type="Pfam" id="PF00593">
    <property type="entry name" value="TonB_dep_Rec_b-barrel"/>
    <property type="match status" value="1"/>
</dbReference>
<dbReference type="CDD" id="cd01347">
    <property type="entry name" value="ligand_gated_channel"/>
    <property type="match status" value="1"/>
</dbReference>
<dbReference type="Pfam" id="PF07715">
    <property type="entry name" value="Plug"/>
    <property type="match status" value="1"/>
</dbReference>
<feature type="signal peptide" evidence="11">
    <location>
        <begin position="1"/>
        <end position="26"/>
    </location>
</feature>